<comment type="caution">
    <text evidence="2">The sequence shown here is derived from an EMBL/GenBank/DDBJ whole genome shotgun (WGS) entry which is preliminary data.</text>
</comment>
<accession>A0AAV0CBT1</accession>
<keyword evidence="3" id="KW-1185">Reference proteome</keyword>
<feature type="transmembrane region" description="Helical" evidence="1">
    <location>
        <begin position="28"/>
        <end position="54"/>
    </location>
</feature>
<evidence type="ECO:0000313" key="3">
    <source>
        <dbReference type="Proteomes" id="UP001152523"/>
    </source>
</evidence>
<proteinExistence type="predicted"/>
<keyword evidence="1" id="KW-1133">Transmembrane helix</keyword>
<protein>
    <recommendedName>
        <fullName evidence="4">Transmembrane protein</fullName>
    </recommendedName>
</protein>
<evidence type="ECO:0000313" key="2">
    <source>
        <dbReference type="EMBL" id="CAH9073739.1"/>
    </source>
</evidence>
<dbReference type="Proteomes" id="UP001152523">
    <property type="component" value="Unassembled WGS sequence"/>
</dbReference>
<dbReference type="EMBL" id="CAMAPF010000024">
    <property type="protein sequence ID" value="CAH9073739.1"/>
    <property type="molecule type" value="Genomic_DNA"/>
</dbReference>
<evidence type="ECO:0008006" key="4">
    <source>
        <dbReference type="Google" id="ProtNLM"/>
    </source>
</evidence>
<gene>
    <name evidence="2" type="ORF">CEPIT_LOCUS4725</name>
</gene>
<dbReference type="AlphaFoldDB" id="A0AAV0CBT1"/>
<name>A0AAV0CBT1_9ASTE</name>
<sequence>MLAWPNMKSRQMHSLWVWTRDFHWNSPLGGFVVFLVCFQFFGVFCGRSGLSFIIFGFARWRGKSHFYCFSNLFGMMAMTDVGMHMFVCGCYGLKGWLLLLLVSLFFVVARHYVVMNMAVTLIIGGACEKMVGSFALGFIDLSCLWHFGSGVV</sequence>
<feature type="transmembrane region" description="Helical" evidence="1">
    <location>
        <begin position="66"/>
        <end position="87"/>
    </location>
</feature>
<feature type="transmembrane region" description="Helical" evidence="1">
    <location>
        <begin position="93"/>
        <end position="113"/>
    </location>
</feature>
<organism evidence="2 3">
    <name type="scientific">Cuscuta epithymum</name>
    <dbReference type="NCBI Taxonomy" id="186058"/>
    <lineage>
        <taxon>Eukaryota</taxon>
        <taxon>Viridiplantae</taxon>
        <taxon>Streptophyta</taxon>
        <taxon>Embryophyta</taxon>
        <taxon>Tracheophyta</taxon>
        <taxon>Spermatophyta</taxon>
        <taxon>Magnoliopsida</taxon>
        <taxon>eudicotyledons</taxon>
        <taxon>Gunneridae</taxon>
        <taxon>Pentapetalae</taxon>
        <taxon>asterids</taxon>
        <taxon>lamiids</taxon>
        <taxon>Solanales</taxon>
        <taxon>Convolvulaceae</taxon>
        <taxon>Cuscuteae</taxon>
        <taxon>Cuscuta</taxon>
        <taxon>Cuscuta subgen. Cuscuta</taxon>
    </lineage>
</organism>
<evidence type="ECO:0000256" key="1">
    <source>
        <dbReference type="SAM" id="Phobius"/>
    </source>
</evidence>
<reference evidence="2" key="1">
    <citation type="submission" date="2022-07" db="EMBL/GenBank/DDBJ databases">
        <authorList>
            <person name="Macas J."/>
            <person name="Novak P."/>
            <person name="Neumann P."/>
        </authorList>
    </citation>
    <scope>NUCLEOTIDE SEQUENCE</scope>
</reference>
<keyword evidence="1" id="KW-0472">Membrane</keyword>
<keyword evidence="1" id="KW-0812">Transmembrane</keyword>